<feature type="domain" description="DUF547" evidence="8">
    <location>
        <begin position="373"/>
        <end position="478"/>
    </location>
</feature>
<evidence type="ECO:0000259" key="8">
    <source>
        <dbReference type="Pfam" id="PF04784"/>
    </source>
</evidence>
<evidence type="ECO:0000256" key="7">
    <source>
        <dbReference type="SAM" id="Phobius"/>
    </source>
</evidence>
<dbReference type="InterPro" id="IPR032816">
    <property type="entry name" value="VTT_dom"/>
</dbReference>
<feature type="transmembrane region" description="Helical" evidence="7">
    <location>
        <begin position="22"/>
        <end position="42"/>
    </location>
</feature>
<organism evidence="10 11">
    <name type="scientific">Tautonia sociabilis</name>
    <dbReference type="NCBI Taxonomy" id="2080755"/>
    <lineage>
        <taxon>Bacteria</taxon>
        <taxon>Pseudomonadati</taxon>
        <taxon>Planctomycetota</taxon>
        <taxon>Planctomycetia</taxon>
        <taxon>Isosphaerales</taxon>
        <taxon>Isosphaeraceae</taxon>
        <taxon>Tautonia</taxon>
    </lineage>
</organism>
<evidence type="ECO:0000256" key="1">
    <source>
        <dbReference type="ARBA" id="ARBA00004651"/>
    </source>
</evidence>
<reference evidence="10 11" key="2">
    <citation type="submission" date="2019-01" db="EMBL/GenBank/DDBJ databases">
        <title>Tautonia sociabilis, a novel thermotolerant planctomycete of Isosphaeraceae family, isolated from a 4000 m deep subterranean habitat.</title>
        <authorList>
            <person name="Kovaleva O.L."/>
            <person name="Elcheninov A.G."/>
            <person name="Van Heerden E."/>
            <person name="Toshchakov S.V."/>
            <person name="Novikov A."/>
            <person name="Bonch-Osmolovskaya E.A."/>
            <person name="Kublanov I.V."/>
        </authorList>
    </citation>
    <scope>NUCLEOTIDE SEQUENCE [LARGE SCALE GENOMIC DNA]</scope>
    <source>
        <strain evidence="10 11">GM2012</strain>
    </source>
</reference>
<dbReference type="Proteomes" id="UP000280296">
    <property type="component" value="Unassembled WGS sequence"/>
</dbReference>
<dbReference type="PANTHER" id="PTHR12677">
    <property type="entry name" value="GOLGI APPARATUS MEMBRANE PROTEIN TVP38-RELATED"/>
    <property type="match status" value="1"/>
</dbReference>
<feature type="compositionally biased region" description="Basic and acidic residues" evidence="6">
    <location>
        <begin position="247"/>
        <end position="264"/>
    </location>
</feature>
<feature type="transmembrane region" description="Helical" evidence="7">
    <location>
        <begin position="217"/>
        <end position="237"/>
    </location>
</feature>
<feature type="region of interest" description="Disordered" evidence="6">
    <location>
        <begin position="247"/>
        <end position="269"/>
    </location>
</feature>
<evidence type="ECO:0000259" key="9">
    <source>
        <dbReference type="Pfam" id="PF09335"/>
    </source>
</evidence>
<name>A0A432MKM7_9BACT</name>
<accession>A0A432MKM7</accession>
<reference evidence="10 11" key="1">
    <citation type="submission" date="2018-12" db="EMBL/GenBank/DDBJ databases">
        <authorList>
            <person name="Toschakov S.V."/>
        </authorList>
    </citation>
    <scope>NUCLEOTIDE SEQUENCE [LARGE SCALE GENOMIC DNA]</scope>
    <source>
        <strain evidence="10 11">GM2012</strain>
    </source>
</reference>
<feature type="transmembrane region" description="Helical" evidence="7">
    <location>
        <begin position="176"/>
        <end position="197"/>
    </location>
</feature>
<keyword evidence="4 7" id="KW-1133">Transmembrane helix</keyword>
<dbReference type="PANTHER" id="PTHR12677:SF59">
    <property type="entry name" value="GOLGI APPARATUS MEMBRANE PROTEIN TVP38-RELATED"/>
    <property type="match status" value="1"/>
</dbReference>
<dbReference type="EMBL" id="RYZH01000015">
    <property type="protein sequence ID" value="RUL87961.1"/>
    <property type="molecule type" value="Genomic_DNA"/>
</dbReference>
<dbReference type="Pfam" id="PF09335">
    <property type="entry name" value="VTT_dom"/>
    <property type="match status" value="1"/>
</dbReference>
<comment type="subcellular location">
    <subcellularLocation>
        <location evidence="1">Cell membrane</location>
        <topology evidence="1">Multi-pass membrane protein</topology>
    </subcellularLocation>
</comment>
<evidence type="ECO:0000256" key="5">
    <source>
        <dbReference type="ARBA" id="ARBA00023136"/>
    </source>
</evidence>
<protein>
    <submittedName>
        <fullName evidence="10">DUF547 domain-containing protein</fullName>
    </submittedName>
</protein>
<dbReference type="AlphaFoldDB" id="A0A432MKM7"/>
<feature type="domain" description="VTT" evidence="9">
    <location>
        <begin position="81"/>
        <end position="199"/>
    </location>
</feature>
<keyword evidence="5 7" id="KW-0472">Membrane</keyword>
<keyword evidence="11" id="KW-1185">Reference proteome</keyword>
<evidence type="ECO:0000256" key="6">
    <source>
        <dbReference type="SAM" id="MobiDB-lite"/>
    </source>
</evidence>
<dbReference type="InterPro" id="IPR015414">
    <property type="entry name" value="TMEM64"/>
</dbReference>
<proteinExistence type="predicted"/>
<feature type="transmembrane region" description="Helical" evidence="7">
    <location>
        <begin position="93"/>
        <end position="122"/>
    </location>
</feature>
<comment type="caution">
    <text evidence="10">The sequence shown here is derived from an EMBL/GenBank/DDBJ whole genome shotgun (WGS) entry which is preliminary data.</text>
</comment>
<evidence type="ECO:0000313" key="11">
    <source>
        <dbReference type="Proteomes" id="UP000280296"/>
    </source>
</evidence>
<feature type="transmembrane region" description="Helical" evidence="7">
    <location>
        <begin position="54"/>
        <end position="81"/>
    </location>
</feature>
<dbReference type="InterPro" id="IPR006869">
    <property type="entry name" value="DUF547"/>
</dbReference>
<dbReference type="RefSeq" id="WP_126725082.1">
    <property type="nucleotide sequence ID" value="NZ_RYZH01000015.1"/>
</dbReference>
<feature type="transmembrane region" description="Helical" evidence="7">
    <location>
        <begin position="273"/>
        <end position="294"/>
    </location>
</feature>
<evidence type="ECO:0000256" key="2">
    <source>
        <dbReference type="ARBA" id="ARBA00022475"/>
    </source>
</evidence>
<evidence type="ECO:0000256" key="4">
    <source>
        <dbReference type="ARBA" id="ARBA00022989"/>
    </source>
</evidence>
<sequence length="558" mass="61054">MEIDISLNSPRSAGWADRARRAAPVVKLVSLGAIALSLLLLARRLPLGALLDAIGGWVAGLGPWGPVVFGLVYAVAVVLMVPGSALTLAAGALFGLVVGTITVSVASNVGAALAFLIARYVARDAVARRVRRNPRFNAIDRAIGEGGWKIVALLRLSPAVPFNLQNYLYGLTSIRFWPCVLASWVAMLPGTFLYVYLGHVGRAGLEATAGGGASRSPAEWAMIVVGLVATVVVTVYVTRLARRAMREQTDLDSQDDRERDDVGRSGRARAAGWPWGATALALAAILSLGTAVAAELNPELIRRALARIGGPSEVELREAYRPKPSGPTFDHSTFDELLKAHVREGGWVDYRGLARDIGQLDAYLARLARAPFDAMGRDEKLALLINAYNAFTLRLILELYPIDSIKSIPADKRWDAVRWRVGTHTWSLNQIEHEQIRPKFREPRIHFALVCAAVGCPPLRREAYTAGRLEQQLEDQARYVHTHDRWFRLAPGGRTVWLTSLYKWYGGDFEQVAGSVLSFAARYRADLARLIAAGRAPAVRWLDYDWSLNGIENAEGAR</sequence>
<dbReference type="GO" id="GO:0005886">
    <property type="term" value="C:plasma membrane"/>
    <property type="evidence" value="ECO:0007669"/>
    <property type="project" value="UniProtKB-SubCell"/>
</dbReference>
<evidence type="ECO:0000313" key="10">
    <source>
        <dbReference type="EMBL" id="RUL87961.1"/>
    </source>
</evidence>
<dbReference type="OrthoDB" id="526867at2"/>
<evidence type="ECO:0000256" key="3">
    <source>
        <dbReference type="ARBA" id="ARBA00022692"/>
    </source>
</evidence>
<keyword evidence="2" id="KW-1003">Cell membrane</keyword>
<keyword evidence="3 7" id="KW-0812">Transmembrane</keyword>
<gene>
    <name evidence="10" type="ORF">TsocGM_09565</name>
</gene>
<dbReference type="Pfam" id="PF04784">
    <property type="entry name" value="DUF547"/>
    <property type="match status" value="1"/>
</dbReference>